<protein>
    <submittedName>
        <fullName evidence="1">Uncharacterized protein</fullName>
    </submittedName>
</protein>
<dbReference type="Gene3D" id="2.60.120.40">
    <property type="match status" value="1"/>
</dbReference>
<comment type="caution">
    <text evidence="1">The sequence shown here is derived from an EMBL/GenBank/DDBJ whole genome shotgun (WGS) entry which is preliminary data.</text>
</comment>
<evidence type="ECO:0000313" key="2">
    <source>
        <dbReference type="Proteomes" id="UP001165269"/>
    </source>
</evidence>
<evidence type="ECO:0000313" key="1">
    <source>
        <dbReference type="EMBL" id="MCI3277661.1"/>
    </source>
</evidence>
<dbReference type="EMBL" id="JALDAY010000015">
    <property type="protein sequence ID" value="MCI3277661.1"/>
    <property type="molecule type" value="Genomic_DNA"/>
</dbReference>
<gene>
    <name evidence="1" type="ORF">MQP27_41985</name>
</gene>
<accession>A0ABS9YM84</accession>
<proteinExistence type="predicted"/>
<reference evidence="1" key="1">
    <citation type="submission" date="2022-03" db="EMBL/GenBank/DDBJ databases">
        <title>Streptomyces 7R015 and 7R016 isolated from Barleria lupulina in Thailand.</title>
        <authorList>
            <person name="Kanchanasin P."/>
            <person name="Phongsopitanun W."/>
            <person name="Tanasupawat S."/>
        </authorList>
    </citation>
    <scope>NUCLEOTIDE SEQUENCE</scope>
    <source>
        <strain evidence="1">7R015</strain>
    </source>
</reference>
<name>A0ABS9YM84_9ACTN</name>
<organism evidence="1 2">
    <name type="scientific">Streptomyces cylindrosporus</name>
    <dbReference type="NCBI Taxonomy" id="2927583"/>
    <lineage>
        <taxon>Bacteria</taxon>
        <taxon>Bacillati</taxon>
        <taxon>Actinomycetota</taxon>
        <taxon>Actinomycetes</taxon>
        <taxon>Kitasatosporales</taxon>
        <taxon>Streptomycetaceae</taxon>
        <taxon>Streptomyces</taxon>
    </lineage>
</organism>
<dbReference type="RefSeq" id="WP_242775508.1">
    <property type="nucleotide sequence ID" value="NZ_JALDAY010000015.1"/>
</dbReference>
<sequence>MPRTVPSIAAEVPGNFVTSALWTAQVGAIMQWLVGSGSNGLPMFFGYQATSQSVASGTTGAAITIDTEVIDTDGGHSTVTNTSRYTCQVAGYYLLWGSTAWAINATEERITYYQKNGTTIPGGSSVQIQSVSSGHATVVVGTLMIVPLAVGDYVEVWGSQVSGGALSTQADVAAGKNCSMLVMWLHA</sequence>
<dbReference type="InterPro" id="IPR008983">
    <property type="entry name" value="Tumour_necrosis_fac-like_dom"/>
</dbReference>
<keyword evidence="2" id="KW-1185">Reference proteome</keyword>
<dbReference type="SUPFAM" id="SSF49842">
    <property type="entry name" value="TNF-like"/>
    <property type="match status" value="1"/>
</dbReference>
<dbReference type="Proteomes" id="UP001165269">
    <property type="component" value="Unassembled WGS sequence"/>
</dbReference>